<evidence type="ECO:0000256" key="1">
    <source>
        <dbReference type="SAM" id="MobiDB-lite"/>
    </source>
</evidence>
<organism evidence="2 3">
    <name type="scientific">Vespula pensylvanica</name>
    <name type="common">Western yellow jacket</name>
    <name type="synonym">Wasp</name>
    <dbReference type="NCBI Taxonomy" id="30213"/>
    <lineage>
        <taxon>Eukaryota</taxon>
        <taxon>Metazoa</taxon>
        <taxon>Ecdysozoa</taxon>
        <taxon>Arthropoda</taxon>
        <taxon>Hexapoda</taxon>
        <taxon>Insecta</taxon>
        <taxon>Pterygota</taxon>
        <taxon>Neoptera</taxon>
        <taxon>Endopterygota</taxon>
        <taxon>Hymenoptera</taxon>
        <taxon>Apocrita</taxon>
        <taxon>Aculeata</taxon>
        <taxon>Vespoidea</taxon>
        <taxon>Vespidae</taxon>
        <taxon>Vespinae</taxon>
        <taxon>Vespula</taxon>
    </lineage>
</organism>
<accession>A0A834P135</accession>
<dbReference type="EMBL" id="JACSDY010000007">
    <property type="protein sequence ID" value="KAF7423776.1"/>
    <property type="molecule type" value="Genomic_DNA"/>
</dbReference>
<sequence>MASYIGIEGLDSPFGVSEVCTTSDRRREREKGDSFHGGGGGGGEVEGMEKGKIAILKLLLIVWRPWQTSSRYFELRTSRRRVDGTDPRQVTQKNSIWPMSRVSLCLSKGNEITFPLCLGTFAFESEANTNIYPRFNETLSVDAKSRRVETNSQTKYYQEGACRKGPTEQKQTPASISHPPTILATTSLAATYGNLSEGSNTGWWNHCYRGVLVDVAETPESHLSGICERQQREKNALGH</sequence>
<gene>
    <name evidence="2" type="ORF">H0235_009059</name>
</gene>
<reference evidence="2" key="1">
    <citation type="journal article" date="2020" name="G3 (Bethesda)">
        <title>High-Quality Assemblies for Three Invasive Social Wasps from the &lt;i&gt;Vespula&lt;/i&gt; Genus.</title>
        <authorList>
            <person name="Harrop T.W.R."/>
            <person name="Guhlin J."/>
            <person name="McLaughlin G.M."/>
            <person name="Permina E."/>
            <person name="Stockwell P."/>
            <person name="Gilligan J."/>
            <person name="Le Lec M.F."/>
            <person name="Gruber M.A.M."/>
            <person name="Quinn O."/>
            <person name="Lovegrove M."/>
            <person name="Duncan E.J."/>
            <person name="Remnant E.J."/>
            <person name="Van Eeckhoven J."/>
            <person name="Graham B."/>
            <person name="Knapp R.A."/>
            <person name="Langford K.W."/>
            <person name="Kronenberg Z."/>
            <person name="Press M.O."/>
            <person name="Eacker S.M."/>
            <person name="Wilson-Rankin E.E."/>
            <person name="Purcell J."/>
            <person name="Lester P.J."/>
            <person name="Dearden P.K."/>
        </authorList>
    </citation>
    <scope>NUCLEOTIDE SEQUENCE</scope>
    <source>
        <strain evidence="2">Volc-1</strain>
    </source>
</reference>
<protein>
    <submittedName>
        <fullName evidence="2">Uncharacterized protein</fullName>
    </submittedName>
</protein>
<evidence type="ECO:0000313" key="2">
    <source>
        <dbReference type="EMBL" id="KAF7423776.1"/>
    </source>
</evidence>
<comment type="caution">
    <text evidence="2">The sequence shown here is derived from an EMBL/GenBank/DDBJ whole genome shotgun (WGS) entry which is preliminary data.</text>
</comment>
<feature type="compositionally biased region" description="Gly residues" evidence="1">
    <location>
        <begin position="35"/>
        <end position="45"/>
    </location>
</feature>
<proteinExistence type="predicted"/>
<name>A0A834P135_VESPE</name>
<feature type="compositionally biased region" description="Basic and acidic residues" evidence="1">
    <location>
        <begin position="23"/>
        <end position="34"/>
    </location>
</feature>
<feature type="region of interest" description="Disordered" evidence="1">
    <location>
        <begin position="19"/>
        <end position="46"/>
    </location>
</feature>
<dbReference type="Proteomes" id="UP000600918">
    <property type="component" value="Unassembled WGS sequence"/>
</dbReference>
<evidence type="ECO:0000313" key="3">
    <source>
        <dbReference type="Proteomes" id="UP000600918"/>
    </source>
</evidence>
<keyword evidence="3" id="KW-1185">Reference proteome</keyword>
<dbReference type="AlphaFoldDB" id="A0A834P135"/>